<dbReference type="GO" id="GO:0036503">
    <property type="term" value="P:ERAD pathway"/>
    <property type="evidence" value="ECO:0007669"/>
    <property type="project" value="TreeGrafter"/>
</dbReference>
<dbReference type="InterPro" id="IPR013320">
    <property type="entry name" value="ConA-like_dom_sf"/>
</dbReference>
<dbReference type="Gene3D" id="2.60.120.200">
    <property type="match status" value="1"/>
</dbReference>
<dbReference type="FunFam" id="2.60.120.200:FF:000011">
    <property type="entry name" value="Probable calnexin"/>
    <property type="match status" value="1"/>
</dbReference>
<dbReference type="PANTHER" id="PTHR11073:SF1">
    <property type="entry name" value="CALNEXIN 14D-RELATED"/>
    <property type="match status" value="1"/>
</dbReference>
<reference evidence="12" key="1">
    <citation type="submission" date="2020-03" db="EMBL/GenBank/DDBJ databases">
        <title>Transcriptomic Profiling of the Digestive Tract of the Rat Flea, Xenopsylla cheopis, Following Blood Feeding and Infection with Yersinia pestis.</title>
        <authorList>
            <person name="Bland D.M."/>
            <person name="Martens C.A."/>
            <person name="Virtaneva K."/>
            <person name="Kanakabandi K."/>
            <person name="Long D."/>
            <person name="Rosenke R."/>
            <person name="Saturday G.A."/>
            <person name="Hoyt F.H."/>
            <person name="Bruno D.P."/>
            <person name="Ribeiro J.M.C."/>
            <person name="Hinnebusch J."/>
        </authorList>
    </citation>
    <scope>NUCLEOTIDE SEQUENCE</scope>
</reference>
<dbReference type="GO" id="GO:0006457">
    <property type="term" value="P:protein folding"/>
    <property type="evidence" value="ECO:0007669"/>
    <property type="project" value="InterPro"/>
</dbReference>
<feature type="region of interest" description="Disordered" evidence="11">
    <location>
        <begin position="253"/>
        <end position="307"/>
    </location>
</feature>
<dbReference type="PANTHER" id="PTHR11073">
    <property type="entry name" value="CALRETICULIN AND CALNEXIN"/>
    <property type="match status" value="1"/>
</dbReference>
<dbReference type="GO" id="GO:0005509">
    <property type="term" value="F:calcium ion binding"/>
    <property type="evidence" value="ECO:0007669"/>
    <property type="project" value="InterPro"/>
</dbReference>
<feature type="disulfide bond" evidence="9">
    <location>
        <begin position="144"/>
        <end position="179"/>
    </location>
</feature>
<keyword evidence="7 10" id="KW-0143">Chaperone</keyword>
<evidence type="ECO:0000256" key="11">
    <source>
        <dbReference type="SAM" id="MobiDB-lite"/>
    </source>
</evidence>
<name>A0A6M2DZB2_XENCH</name>
<evidence type="ECO:0000256" key="10">
    <source>
        <dbReference type="RuleBase" id="RU362126"/>
    </source>
</evidence>
<dbReference type="Gene3D" id="2.10.250.10">
    <property type="entry name" value="Calreticulin/calnexin, P domain"/>
    <property type="match status" value="1"/>
</dbReference>
<evidence type="ECO:0000256" key="9">
    <source>
        <dbReference type="PIRSR" id="PIRSR601580-3"/>
    </source>
</evidence>
<dbReference type="FunFam" id="2.10.250.10:FF:000001">
    <property type="entry name" value="Calnexin homolog"/>
    <property type="match status" value="1"/>
</dbReference>
<evidence type="ECO:0000256" key="5">
    <source>
        <dbReference type="ARBA" id="ARBA00022989"/>
    </source>
</evidence>
<feature type="signal peptide" evidence="10">
    <location>
        <begin position="1"/>
        <end position="19"/>
    </location>
</feature>
<protein>
    <submittedName>
        <fullName evidence="12">Putative calnexin</fullName>
    </submittedName>
</protein>
<keyword evidence="4 10" id="KW-0256">Endoplasmic reticulum</keyword>
<evidence type="ECO:0000256" key="7">
    <source>
        <dbReference type="ARBA" id="ARBA00023186"/>
    </source>
</evidence>
<dbReference type="GO" id="GO:0005789">
    <property type="term" value="C:endoplasmic reticulum membrane"/>
    <property type="evidence" value="ECO:0007669"/>
    <property type="project" value="UniProtKB-SubCell"/>
</dbReference>
<dbReference type="EMBL" id="GIIL01007687">
    <property type="protein sequence ID" value="NOV51413.1"/>
    <property type="molecule type" value="Transcribed_RNA"/>
</dbReference>
<dbReference type="InterPro" id="IPR001580">
    <property type="entry name" value="Calret/calnex"/>
</dbReference>
<feature type="compositionally biased region" description="Acidic residues" evidence="11">
    <location>
        <begin position="541"/>
        <end position="566"/>
    </location>
</feature>
<feature type="compositionally biased region" description="Polar residues" evidence="11">
    <location>
        <begin position="519"/>
        <end position="539"/>
    </location>
</feature>
<keyword evidence="10" id="KW-0732">Signal</keyword>
<keyword evidence="9" id="KW-1015">Disulfide bond</keyword>
<dbReference type="SUPFAM" id="SSF49899">
    <property type="entry name" value="Concanavalin A-like lectins/glucanases"/>
    <property type="match status" value="1"/>
</dbReference>
<keyword evidence="5 10" id="KW-1133">Transmembrane helix</keyword>
<feature type="compositionally biased region" description="Basic and acidic residues" evidence="11">
    <location>
        <begin position="496"/>
        <end position="518"/>
    </location>
</feature>
<feature type="chain" id="PRO_5027135104" evidence="10">
    <location>
        <begin position="20"/>
        <end position="586"/>
    </location>
</feature>
<dbReference type="PRINTS" id="PR00626">
    <property type="entry name" value="CALRETICULIN"/>
</dbReference>
<keyword evidence="3 10" id="KW-0812">Transmembrane</keyword>
<dbReference type="GO" id="GO:0051082">
    <property type="term" value="F:unfolded protein binding"/>
    <property type="evidence" value="ECO:0007669"/>
    <property type="project" value="InterPro"/>
</dbReference>
<evidence type="ECO:0000256" key="4">
    <source>
        <dbReference type="ARBA" id="ARBA00022824"/>
    </source>
</evidence>
<evidence type="ECO:0000256" key="6">
    <source>
        <dbReference type="ARBA" id="ARBA00023136"/>
    </source>
</evidence>
<dbReference type="SUPFAM" id="SSF63887">
    <property type="entry name" value="P-domain of calnexin/calreticulin"/>
    <property type="match status" value="1"/>
</dbReference>
<dbReference type="AlphaFoldDB" id="A0A6M2DZB2"/>
<feature type="compositionally biased region" description="Basic and acidic residues" evidence="11">
    <location>
        <begin position="265"/>
        <end position="287"/>
    </location>
</feature>
<accession>A0A6M2DZB2</accession>
<proteinExistence type="inferred from homology"/>
<evidence type="ECO:0000256" key="8">
    <source>
        <dbReference type="ARBA" id="ARBA00053392"/>
    </source>
</evidence>
<dbReference type="PROSITE" id="PS00804">
    <property type="entry name" value="CALRETICULIN_2"/>
    <property type="match status" value="1"/>
</dbReference>
<feature type="region of interest" description="Disordered" evidence="11">
    <location>
        <begin position="496"/>
        <end position="586"/>
    </location>
</feature>
<comment type="subcellular location">
    <subcellularLocation>
        <location evidence="1">Endoplasmic reticulum membrane</location>
        <topology evidence="1">Single-pass type I membrane protein</topology>
    </subcellularLocation>
</comment>
<comment type="function">
    <text evidence="8">Calcium-binding protein that interacts with newly synthesized monoglucosylated glycoproteins in the endoplasmic reticulum. It may act in assisting protein assembly and/or in the retention within the ER of unassembled protein subunits. It seems to play a major role in the quality control apparatus of the ER by the retention of incorrectly folded proteins. Required for embryogenesis and larval development under heat and ER stress conditions. May be important for germ cell development. Involved in neuronal necrotic cell death.</text>
</comment>
<evidence type="ECO:0000256" key="1">
    <source>
        <dbReference type="ARBA" id="ARBA00004115"/>
    </source>
</evidence>
<dbReference type="PROSITE" id="PS00805">
    <property type="entry name" value="CALRETICULIN_REPEAT"/>
    <property type="match status" value="1"/>
</dbReference>
<feature type="compositionally biased region" description="Basic and acidic residues" evidence="11">
    <location>
        <begin position="567"/>
        <end position="578"/>
    </location>
</feature>
<sequence>MAYWSLLVGALILLGPINCDEDSSNEHSHAPEGVIEEIPYSSPRAAPGQFHFAEHFDDLKSFNRLWVHSEAKKEGDLDEELAKYDGVWEVEAPQRQLMKGDMGLVLKSKAKHAAISAKLKKPFVFSEKPLIVQYEVTMQDGQECGGSYIKLLSVGPGTDNLKEFRDSTPYSIMFGPDKCGVDTKLHFIFRHTNPLNGTIEEKHCKKPRERFDDVFSDKLPHLYRLVLRPDNSFYITIDGKVVNEGSLLLDFTPPVNPPQEIPDPDDVKPENWDDREKIPDPEATKPDDWDEEEPAQIIDPAAEKPAGWLDDEEEMIPDPDAIKPADWDTDMDGDWEAPLIPNPACEGAVGCGMWTAPMIANPKYKGKWRAPYITNPNYKGKWAPRMIANPGYFQDLQPFKMAPIAAVGIELWSMSANILFDNIVITDNEVHANSWADATFTLKKAHLDKESESLVTRLLNHTHDRPWVWALYVVIIGLPIALLLFFCCSGKDKQEDKAAQTKKTDEPTADDTKYERLSRSGSQVIKETLETSQDEQTIVNEEPEDEEEDDEEDMEVDEDKDKDDEFIESKPSESGDAPRKRRTRKE</sequence>
<dbReference type="InterPro" id="IPR009033">
    <property type="entry name" value="Calreticulin/calnexin_P_dom_sf"/>
</dbReference>
<evidence type="ECO:0000313" key="12">
    <source>
        <dbReference type="EMBL" id="NOV51413.1"/>
    </source>
</evidence>
<keyword evidence="6 10" id="KW-0472">Membrane</keyword>
<comment type="similarity">
    <text evidence="2 10">Belongs to the calreticulin family.</text>
</comment>
<dbReference type="InterPro" id="IPR018124">
    <property type="entry name" value="Calret/calnex_CS"/>
</dbReference>
<organism evidence="12">
    <name type="scientific">Xenopsylla cheopis</name>
    <name type="common">Oriental rat flea</name>
    <name type="synonym">Pulex cheopis</name>
    <dbReference type="NCBI Taxonomy" id="163159"/>
    <lineage>
        <taxon>Eukaryota</taxon>
        <taxon>Metazoa</taxon>
        <taxon>Ecdysozoa</taxon>
        <taxon>Arthropoda</taxon>
        <taxon>Hexapoda</taxon>
        <taxon>Insecta</taxon>
        <taxon>Pterygota</taxon>
        <taxon>Neoptera</taxon>
        <taxon>Endopterygota</taxon>
        <taxon>Siphonaptera</taxon>
        <taxon>Pulicidae</taxon>
        <taxon>Xenopsyllinae</taxon>
        <taxon>Xenopsylla</taxon>
    </lineage>
</organism>
<dbReference type="Pfam" id="PF00262">
    <property type="entry name" value="Calreticulin"/>
    <property type="match status" value="1"/>
</dbReference>
<evidence type="ECO:0000256" key="2">
    <source>
        <dbReference type="ARBA" id="ARBA00010983"/>
    </source>
</evidence>
<feature type="transmembrane region" description="Helical" evidence="10">
    <location>
        <begin position="467"/>
        <end position="487"/>
    </location>
</feature>
<evidence type="ECO:0000256" key="3">
    <source>
        <dbReference type="ARBA" id="ARBA00022692"/>
    </source>
</evidence>